<dbReference type="EMBL" id="JACHEQ010000003">
    <property type="protein sequence ID" value="MBB5354812.1"/>
    <property type="molecule type" value="Genomic_DNA"/>
</dbReference>
<evidence type="ECO:0000313" key="3">
    <source>
        <dbReference type="Proteomes" id="UP000583699"/>
    </source>
</evidence>
<keyword evidence="1" id="KW-1133">Transmembrane helix</keyword>
<organism evidence="2 3">
    <name type="scientific">Anoxybacillus mongoliensis</name>
    <dbReference type="NCBI Taxonomy" id="452565"/>
    <lineage>
        <taxon>Bacteria</taxon>
        <taxon>Bacillati</taxon>
        <taxon>Bacillota</taxon>
        <taxon>Bacilli</taxon>
        <taxon>Bacillales</taxon>
        <taxon>Anoxybacillaceae</taxon>
        <taxon>Anoxybacillus</taxon>
    </lineage>
</organism>
<sequence>MYMGDIIFQLVMLGIIGLFVFGVIWLTRLVIKKN</sequence>
<feature type="transmembrane region" description="Helical" evidence="1">
    <location>
        <begin position="6"/>
        <end position="31"/>
    </location>
</feature>
<comment type="caution">
    <text evidence="2">The sequence shown here is derived from an EMBL/GenBank/DDBJ whole genome shotgun (WGS) entry which is preliminary data.</text>
</comment>
<gene>
    <name evidence="2" type="ORF">HNR43_000771</name>
</gene>
<evidence type="ECO:0000256" key="1">
    <source>
        <dbReference type="SAM" id="Phobius"/>
    </source>
</evidence>
<dbReference type="Proteomes" id="UP000583699">
    <property type="component" value="Unassembled WGS sequence"/>
</dbReference>
<dbReference type="Pfam" id="PF13314">
    <property type="entry name" value="DUF4083"/>
    <property type="match status" value="1"/>
</dbReference>
<dbReference type="AlphaFoldDB" id="A0A7W8N8G1"/>
<proteinExistence type="predicted"/>
<evidence type="ECO:0000313" key="2">
    <source>
        <dbReference type="EMBL" id="MBB5354812.1"/>
    </source>
</evidence>
<keyword evidence="3" id="KW-1185">Reference proteome</keyword>
<dbReference type="InterPro" id="IPR025143">
    <property type="entry name" value="DUF4083"/>
</dbReference>
<protein>
    <submittedName>
        <fullName evidence="2">Uncharacterized protein</fullName>
    </submittedName>
</protein>
<reference evidence="2 3" key="1">
    <citation type="submission" date="2020-08" db="EMBL/GenBank/DDBJ databases">
        <title>Genomic Encyclopedia of Type Strains, Phase IV (KMG-IV): sequencing the most valuable type-strain genomes for metagenomic binning, comparative biology and taxonomic classification.</title>
        <authorList>
            <person name="Goeker M."/>
        </authorList>
    </citation>
    <scope>NUCLEOTIDE SEQUENCE [LARGE SCALE GENOMIC DNA]</scope>
    <source>
        <strain evidence="2 3">DSM 19169</strain>
    </source>
</reference>
<keyword evidence="1" id="KW-0472">Membrane</keyword>
<accession>A0A7W8N8G1</accession>
<name>A0A7W8N8G1_9BACL</name>
<keyword evidence="1" id="KW-0812">Transmembrane</keyword>